<feature type="transmembrane region" description="Helical" evidence="2">
    <location>
        <begin position="114"/>
        <end position="134"/>
    </location>
</feature>
<keyword evidence="2" id="KW-0472">Membrane</keyword>
<dbReference type="Proteomes" id="UP000007797">
    <property type="component" value="Unassembled WGS sequence"/>
</dbReference>
<feature type="region of interest" description="Disordered" evidence="1">
    <location>
        <begin position="220"/>
        <end position="271"/>
    </location>
</feature>
<dbReference type="OrthoDB" id="20709at2759"/>
<protein>
    <recommendedName>
        <fullName evidence="5">Transmembrane protein</fullName>
    </recommendedName>
</protein>
<gene>
    <name evidence="3" type="ORF">DFA_10748</name>
</gene>
<name>F4QBA3_CACFS</name>
<dbReference type="GeneID" id="14866947"/>
<keyword evidence="2" id="KW-1133">Transmembrane helix</keyword>
<organism evidence="3 4">
    <name type="scientific">Cavenderia fasciculata</name>
    <name type="common">Slime mold</name>
    <name type="synonym">Dictyostelium fasciculatum</name>
    <dbReference type="NCBI Taxonomy" id="261658"/>
    <lineage>
        <taxon>Eukaryota</taxon>
        <taxon>Amoebozoa</taxon>
        <taxon>Evosea</taxon>
        <taxon>Eumycetozoa</taxon>
        <taxon>Dictyostelia</taxon>
        <taxon>Acytosteliales</taxon>
        <taxon>Cavenderiaceae</taxon>
        <taxon>Cavenderia</taxon>
    </lineage>
</organism>
<evidence type="ECO:0000256" key="1">
    <source>
        <dbReference type="SAM" id="MobiDB-lite"/>
    </source>
</evidence>
<evidence type="ECO:0000256" key="2">
    <source>
        <dbReference type="SAM" id="Phobius"/>
    </source>
</evidence>
<accession>F4QBA3</accession>
<dbReference type="EMBL" id="GL883027">
    <property type="protein sequence ID" value="EGG14875.1"/>
    <property type="molecule type" value="Genomic_DNA"/>
</dbReference>
<dbReference type="PANTHER" id="PTHR35202">
    <property type="entry name" value="TRANSMEMBRANE PROTEIN-RELATED"/>
    <property type="match status" value="1"/>
</dbReference>
<evidence type="ECO:0000313" key="4">
    <source>
        <dbReference type="Proteomes" id="UP000007797"/>
    </source>
</evidence>
<evidence type="ECO:0000313" key="3">
    <source>
        <dbReference type="EMBL" id="EGG14875.1"/>
    </source>
</evidence>
<feature type="transmembrane region" description="Helical" evidence="2">
    <location>
        <begin position="188"/>
        <end position="212"/>
    </location>
</feature>
<dbReference type="PROSITE" id="PS51257">
    <property type="entry name" value="PROKAR_LIPOPROTEIN"/>
    <property type="match status" value="1"/>
</dbReference>
<feature type="transmembrane region" description="Helical" evidence="2">
    <location>
        <begin position="7"/>
        <end position="31"/>
    </location>
</feature>
<feature type="transmembrane region" description="Helical" evidence="2">
    <location>
        <begin position="70"/>
        <end position="93"/>
    </location>
</feature>
<feature type="compositionally biased region" description="Low complexity" evidence="1">
    <location>
        <begin position="220"/>
        <end position="242"/>
    </location>
</feature>
<keyword evidence="2" id="KW-0812">Transmembrane</keyword>
<proteinExistence type="predicted"/>
<dbReference type="RefSeq" id="XP_004351391.1">
    <property type="nucleotide sequence ID" value="XM_004351339.1"/>
</dbReference>
<sequence>MKLRLGNITVFFVFAIAWVLLMGSFGCYWYKQVKGDTETLISYNHVKIISPSGQEEDHTHIEAPSRRQTAIFQAAFGMAILSWVVLGFILTFNMLATLHMLHKISPKLSTFTKCFLPSISFVLGIMSVLIFVGLGEARKRDYCWEKYDTENCDGSEDPTSFNRISPTFKFVYDVDKGDPYDHRYGGPYTGWICVLISSALIFVGGIFSYTWAGYHGPPARRSSPTISTPSTSSTHPSSSSRPIADQIDKKPLPPTPTPTHNKIEIGNSNYV</sequence>
<keyword evidence="4" id="KW-1185">Reference proteome</keyword>
<reference evidence="4" key="1">
    <citation type="journal article" date="2011" name="Genome Res.">
        <title>Phylogeny-wide analysis of social amoeba genomes highlights ancient origins for complex intercellular communication.</title>
        <authorList>
            <person name="Heidel A.J."/>
            <person name="Lawal H.M."/>
            <person name="Felder M."/>
            <person name="Schilde C."/>
            <person name="Helps N.R."/>
            <person name="Tunggal B."/>
            <person name="Rivero F."/>
            <person name="John U."/>
            <person name="Schleicher M."/>
            <person name="Eichinger L."/>
            <person name="Platzer M."/>
            <person name="Noegel A.A."/>
            <person name="Schaap P."/>
            <person name="Gloeckner G."/>
        </authorList>
    </citation>
    <scope>NUCLEOTIDE SEQUENCE [LARGE SCALE GENOMIC DNA]</scope>
    <source>
        <strain evidence="4">SH3</strain>
    </source>
</reference>
<evidence type="ECO:0008006" key="5">
    <source>
        <dbReference type="Google" id="ProtNLM"/>
    </source>
</evidence>
<dbReference type="AlphaFoldDB" id="F4QBA3"/>
<dbReference type="PANTHER" id="PTHR35202:SF2">
    <property type="entry name" value="TRANSMEMBRANE PROTEIN"/>
    <property type="match status" value="1"/>
</dbReference>
<dbReference type="InterPro" id="IPR040291">
    <property type="entry name" value="DDB_G0287341-like"/>
</dbReference>
<dbReference type="KEGG" id="dfa:DFA_10748"/>